<accession>A0A8H6A8C6</accession>
<protein>
    <submittedName>
        <fullName evidence="1">Uncharacterized protein</fullName>
    </submittedName>
</protein>
<proteinExistence type="predicted"/>
<evidence type="ECO:0000313" key="1">
    <source>
        <dbReference type="EMBL" id="KAF5862587.1"/>
    </source>
</evidence>
<reference evidence="1 2" key="1">
    <citation type="submission" date="2019-04" db="EMBL/GenBank/DDBJ databases">
        <title>Aspergillus burnettii sp. nov., novel species from soil in southeast Queensland.</title>
        <authorList>
            <person name="Gilchrist C.L.M."/>
            <person name="Pitt J.I."/>
            <person name="Lange L."/>
            <person name="Lacey H.J."/>
            <person name="Vuong D."/>
            <person name="Midgley D.J."/>
            <person name="Greenfield P."/>
            <person name="Bradbury M."/>
            <person name="Lacey E."/>
            <person name="Busk P.K."/>
            <person name="Pilgaard B."/>
            <person name="Chooi Y.H."/>
            <person name="Piggott A.M."/>
        </authorList>
    </citation>
    <scope>NUCLEOTIDE SEQUENCE [LARGE SCALE GENOMIC DNA]</scope>
    <source>
        <strain evidence="1 2">FRR 5400</strain>
    </source>
</reference>
<gene>
    <name evidence="1" type="ORF">ETB97_011491</name>
</gene>
<keyword evidence="2" id="KW-1185">Reference proteome</keyword>
<name>A0A8H6A8C6_PETAA</name>
<dbReference type="EMBL" id="SPNV01000070">
    <property type="protein sequence ID" value="KAF5862587.1"/>
    <property type="molecule type" value="Genomic_DNA"/>
</dbReference>
<comment type="caution">
    <text evidence="1">The sequence shown here is derived from an EMBL/GenBank/DDBJ whole genome shotgun (WGS) entry which is preliminary data.</text>
</comment>
<evidence type="ECO:0000313" key="2">
    <source>
        <dbReference type="Proteomes" id="UP000541154"/>
    </source>
</evidence>
<dbReference type="AlphaFoldDB" id="A0A8H6A8C6"/>
<dbReference type="Proteomes" id="UP000541154">
    <property type="component" value="Unassembled WGS sequence"/>
</dbReference>
<organism evidence="1 2">
    <name type="scientific">Petromyces alliaceus</name>
    <name type="common">Aspergillus alliaceus</name>
    <dbReference type="NCBI Taxonomy" id="209559"/>
    <lineage>
        <taxon>Eukaryota</taxon>
        <taxon>Fungi</taxon>
        <taxon>Dikarya</taxon>
        <taxon>Ascomycota</taxon>
        <taxon>Pezizomycotina</taxon>
        <taxon>Eurotiomycetes</taxon>
        <taxon>Eurotiomycetidae</taxon>
        <taxon>Eurotiales</taxon>
        <taxon>Aspergillaceae</taxon>
        <taxon>Aspergillus</taxon>
        <taxon>Aspergillus subgen. Circumdati</taxon>
    </lineage>
</organism>
<sequence>MIPISLDQAAREIADWAAYGAQETLDETGNFSAINPVMGRMNCVVVSIAALLGFNAVSFCQTVGIEHPENGYTEEQFQGLLESIHSFFGPRLQMCKMDSLAEPEQGRRGKIAFLTCYSEKPPHRQFRHTVVYAGNRYRDYQRDSDGRDVSDMLREKRAKLDFCYSIVIDQCYIPNIAGRTNNNPQVSPKVPEQAAIILRALVDLQAQLSLLEDRYYIFERYLNIFVQTNAKIQNNISVNEMEQGYFCSALDESVCAIKATVDEMPDLEPYYRFFDRDLSYVLEDENNPPGCGPVKNPWEGKPTSAMALNNRFQVSREQYRVISTPGIDNYPSRVVEATRYMYRTLTVSIRPVASEIHWKLDTAQFATSWRPWDRVGRTTTVAASTWPGAYDLALLVVHHRVCVPNNTTGVVHTSTVYDHADDWLILI</sequence>